<reference evidence="1" key="1">
    <citation type="submission" date="2020-04" db="EMBL/GenBank/DDBJ databases">
        <authorList>
            <person name="Chiriac C."/>
            <person name="Salcher M."/>
            <person name="Ghai R."/>
            <person name="Kavagutti S V."/>
        </authorList>
    </citation>
    <scope>NUCLEOTIDE SEQUENCE</scope>
</reference>
<organism evidence="1">
    <name type="scientific">uncultured Caudovirales phage</name>
    <dbReference type="NCBI Taxonomy" id="2100421"/>
    <lineage>
        <taxon>Viruses</taxon>
        <taxon>Duplodnaviria</taxon>
        <taxon>Heunggongvirae</taxon>
        <taxon>Uroviricota</taxon>
        <taxon>Caudoviricetes</taxon>
        <taxon>Peduoviridae</taxon>
        <taxon>Maltschvirus</taxon>
        <taxon>Maltschvirus maltsch</taxon>
    </lineage>
</organism>
<accession>A0A6J5LLM7</accession>
<evidence type="ECO:0000313" key="1">
    <source>
        <dbReference type="EMBL" id="CAB4132629.1"/>
    </source>
</evidence>
<protein>
    <submittedName>
        <fullName evidence="1">Uncharacterized protein</fullName>
    </submittedName>
</protein>
<gene>
    <name evidence="1" type="ORF">UFOVP261_43</name>
</gene>
<dbReference type="EMBL" id="LR796262">
    <property type="protein sequence ID" value="CAB4132629.1"/>
    <property type="molecule type" value="Genomic_DNA"/>
</dbReference>
<sequence length="98" mass="10691">MAISKNYTTGQGVNCPNAYIVVTSVNYNKIPPFMDPNQAPPNTSVNASIFLNKDAKENKLKSLESLNFYFQADPTQSMLPQAYEALKALPDMAGAVDC</sequence>
<name>A0A6J5LLM7_9CAUD</name>
<proteinExistence type="predicted"/>